<name>A0ABW4V1H5_9MICO</name>
<reference evidence="7" key="1">
    <citation type="journal article" date="2019" name="Int. J. Syst. Evol. Microbiol.">
        <title>The Global Catalogue of Microorganisms (GCM) 10K type strain sequencing project: providing services to taxonomists for standard genome sequencing and annotation.</title>
        <authorList>
            <consortium name="The Broad Institute Genomics Platform"/>
            <consortium name="The Broad Institute Genome Sequencing Center for Infectious Disease"/>
            <person name="Wu L."/>
            <person name="Ma J."/>
        </authorList>
    </citation>
    <scope>NUCLEOTIDE SEQUENCE [LARGE SCALE GENOMIC DNA]</scope>
    <source>
        <strain evidence="7">CCM 7043</strain>
    </source>
</reference>
<dbReference type="PANTHER" id="PTHR42953">
    <property type="entry name" value="HIGH-AFFINITY ZINC UPTAKE SYSTEM PROTEIN ZNUA-RELATED"/>
    <property type="match status" value="1"/>
</dbReference>
<evidence type="ECO:0000256" key="4">
    <source>
        <dbReference type="SAM" id="MobiDB-lite"/>
    </source>
</evidence>
<proteinExistence type="inferred from homology"/>
<dbReference type="Gene3D" id="3.40.50.1980">
    <property type="entry name" value="Nitrogenase molybdenum iron protein domain"/>
    <property type="match status" value="3"/>
</dbReference>
<dbReference type="InterPro" id="IPR022434">
    <property type="entry name" value="ABC_LPXTG_lipo_actinobac"/>
</dbReference>
<evidence type="ECO:0000256" key="3">
    <source>
        <dbReference type="RuleBase" id="RU003512"/>
    </source>
</evidence>
<evidence type="ECO:0000256" key="5">
    <source>
        <dbReference type="SAM" id="SignalP"/>
    </source>
</evidence>
<gene>
    <name evidence="6" type="ORF">ACFSL2_03900</name>
</gene>
<evidence type="ECO:0000256" key="2">
    <source>
        <dbReference type="ARBA" id="ARBA00022729"/>
    </source>
</evidence>
<evidence type="ECO:0000256" key="1">
    <source>
        <dbReference type="ARBA" id="ARBA00022448"/>
    </source>
</evidence>
<feature type="region of interest" description="Disordered" evidence="4">
    <location>
        <begin position="294"/>
        <end position="329"/>
    </location>
</feature>
<dbReference type="NCBIfam" id="TIGR03772">
    <property type="entry name" value="anch_rpt_subst"/>
    <property type="match status" value="2"/>
</dbReference>
<feature type="signal peptide" evidence="5">
    <location>
        <begin position="1"/>
        <end position="33"/>
    </location>
</feature>
<dbReference type="Proteomes" id="UP001597338">
    <property type="component" value="Unassembled WGS sequence"/>
</dbReference>
<protein>
    <submittedName>
        <fullName evidence="6">Anchored repeat ABC transporter, substrate-binding protein</fullName>
    </submittedName>
</protein>
<dbReference type="NCBIfam" id="TIGR03769">
    <property type="entry name" value="P_ac_wall_RPT"/>
    <property type="match status" value="1"/>
</dbReference>
<comment type="similarity">
    <text evidence="3">Belongs to the bacterial solute-binding protein 9 family.</text>
</comment>
<keyword evidence="7" id="KW-1185">Reference proteome</keyword>
<comment type="caution">
    <text evidence="6">The sequence shown here is derived from an EMBL/GenBank/DDBJ whole genome shotgun (WGS) entry which is preliminary data.</text>
</comment>
<dbReference type="InterPro" id="IPR006128">
    <property type="entry name" value="Lipoprotein_PsaA-like"/>
</dbReference>
<feature type="chain" id="PRO_5045300552" evidence="5">
    <location>
        <begin position="34"/>
        <end position="554"/>
    </location>
</feature>
<accession>A0ABW4V1H5</accession>
<dbReference type="Pfam" id="PF01297">
    <property type="entry name" value="ZnuA"/>
    <property type="match status" value="2"/>
</dbReference>
<dbReference type="InterPro" id="IPR006127">
    <property type="entry name" value="ZnuA-like"/>
</dbReference>
<keyword evidence="2 5" id="KW-0732">Signal</keyword>
<evidence type="ECO:0000313" key="6">
    <source>
        <dbReference type="EMBL" id="MFD2024646.1"/>
    </source>
</evidence>
<dbReference type="InterPro" id="IPR050492">
    <property type="entry name" value="Bact_metal-bind_prot9"/>
</dbReference>
<dbReference type="NCBIfam" id="NF038134">
    <property type="entry name" value="choice_anch_M"/>
    <property type="match status" value="1"/>
</dbReference>
<evidence type="ECO:0000313" key="7">
    <source>
        <dbReference type="Proteomes" id="UP001597338"/>
    </source>
</evidence>
<sequence length="554" mass="58729">MTWDPRPRRRRAAVGGIAAGAVLLAGCAGGTAASDDGTLHVVTTTGILADLVRNVAGDGVEVTSIVPPTGDPHSYDPTLRDVRDVVYADVAFSNYLLLEDHSVVTTLDANLSESAPNISLAESATKYAAEVIPLVENVNLDTIWLGLRIGGTGEELGATRASEVRLRVTDMDGPGRLAGYLTETFGQPRVYFDSGDGFDATDGYARDTATLPADAHTHMSWAFTEPGIYRIAMESDLVTEPGADPLPLGKTSVTFAVGVDPYTVPGMTNARVLDGGHADVTVDLDDGAIVLQTDTPADTPDDTAADTAADVASDDAGGEGPDAHDAAAHPHAERLDPAEAVVSVPNKALAPVPAQPGFGFLGRPGDQVYLLPQAVLGKHVHGEIDPHLWQDVRNARAYVEVIRDTLAAVAPARAAEFRANADAYLAVLRETDAYVESTIAQVPRSRRHLVTTHDAFAYLGRAYDVDIAGFVTPNPAAEPSVADRIKLTRTVRALDVPAVFLEPNLAARSSVLTEVARENDLRVCAIYSDAFDDHVTTYVDLMRANADSLRRCLT</sequence>
<dbReference type="EMBL" id="JBHUHF010000001">
    <property type="protein sequence ID" value="MFD2024646.1"/>
    <property type="molecule type" value="Genomic_DNA"/>
</dbReference>
<dbReference type="PROSITE" id="PS51257">
    <property type="entry name" value="PROKAR_LIPOPROTEIN"/>
    <property type="match status" value="1"/>
</dbReference>
<keyword evidence="1 3" id="KW-0813">Transport</keyword>
<dbReference type="SUPFAM" id="SSF53807">
    <property type="entry name" value="Helical backbone' metal receptor"/>
    <property type="match status" value="1"/>
</dbReference>
<dbReference type="RefSeq" id="WP_377196583.1">
    <property type="nucleotide sequence ID" value="NZ_JBHUHF010000001.1"/>
</dbReference>
<dbReference type="InterPro" id="IPR022435">
    <property type="entry name" value="Surface-anchored_actinobac"/>
</dbReference>
<dbReference type="PRINTS" id="PR00691">
    <property type="entry name" value="ADHESINB"/>
</dbReference>
<dbReference type="InterPro" id="IPR006129">
    <property type="entry name" value="AdhesinB"/>
</dbReference>
<organism evidence="6 7">
    <name type="scientific">Promicromonospora aerolata</name>
    <dbReference type="NCBI Taxonomy" id="195749"/>
    <lineage>
        <taxon>Bacteria</taxon>
        <taxon>Bacillati</taxon>
        <taxon>Actinomycetota</taxon>
        <taxon>Actinomycetes</taxon>
        <taxon>Micrococcales</taxon>
        <taxon>Promicromonosporaceae</taxon>
        <taxon>Promicromonospora</taxon>
    </lineage>
</organism>
<dbReference type="PRINTS" id="PR00690">
    <property type="entry name" value="ADHESNFAMILY"/>
</dbReference>